<accession>A0AAN0IQJ6</accession>
<name>A0AAN0IQJ6_AMPQE</name>
<evidence type="ECO:0000313" key="3">
    <source>
        <dbReference type="Proteomes" id="UP000007879"/>
    </source>
</evidence>
<organism evidence="2 3">
    <name type="scientific">Amphimedon queenslandica</name>
    <name type="common">Sponge</name>
    <dbReference type="NCBI Taxonomy" id="400682"/>
    <lineage>
        <taxon>Eukaryota</taxon>
        <taxon>Metazoa</taxon>
        <taxon>Porifera</taxon>
        <taxon>Demospongiae</taxon>
        <taxon>Heteroscleromorpha</taxon>
        <taxon>Haplosclerida</taxon>
        <taxon>Niphatidae</taxon>
        <taxon>Amphimedon</taxon>
    </lineage>
</organism>
<dbReference type="InterPro" id="IPR055469">
    <property type="entry name" value="DUF7041"/>
</dbReference>
<dbReference type="PANTHER" id="PTHR33327:SF3">
    <property type="entry name" value="RNA-DIRECTED DNA POLYMERASE"/>
    <property type="match status" value="1"/>
</dbReference>
<dbReference type="Pfam" id="PF23055">
    <property type="entry name" value="DUF7041"/>
    <property type="match status" value="1"/>
</dbReference>
<dbReference type="AlphaFoldDB" id="A0AAN0IQJ6"/>
<evidence type="ECO:0000259" key="1">
    <source>
        <dbReference type="Pfam" id="PF23055"/>
    </source>
</evidence>
<dbReference type="GeneID" id="100640009"/>
<dbReference type="Proteomes" id="UP000007879">
    <property type="component" value="Unassembled WGS sequence"/>
</dbReference>
<evidence type="ECO:0000313" key="2">
    <source>
        <dbReference type="EnsemblMetazoa" id="XP_011407593.1"/>
    </source>
</evidence>
<reference evidence="2" key="2">
    <citation type="submission" date="2024-06" db="UniProtKB">
        <authorList>
            <consortium name="EnsemblMetazoa"/>
        </authorList>
    </citation>
    <scope>IDENTIFICATION</scope>
</reference>
<sequence length="217" mass="24395">MSHQGSPSPVSDLTLVTVSLKLPTLWPADPELWFAQVNAQFSTFDPQYAAEVRDLILKPPDADPYDRLKVELNKRTTSSEQRRLQLLFNAEDLGDRTRFQLLRHMQQLLGGKVATFDQSLLRQLFLQRLPPNVRMVLASSKDDEDLESLAFLADKVVEVASPAVNAVQTTELSTEVEQVHSDIATLKKLVTSLTDTRHPCSFRRRTSSPAPTDRPTT</sequence>
<proteinExistence type="predicted"/>
<reference evidence="3" key="1">
    <citation type="journal article" date="2010" name="Nature">
        <title>The Amphimedon queenslandica genome and the evolution of animal complexity.</title>
        <authorList>
            <person name="Srivastava M."/>
            <person name="Simakov O."/>
            <person name="Chapman J."/>
            <person name="Fahey B."/>
            <person name="Gauthier M.E."/>
            <person name="Mitros T."/>
            <person name="Richards G.S."/>
            <person name="Conaco C."/>
            <person name="Dacre M."/>
            <person name="Hellsten U."/>
            <person name="Larroux C."/>
            <person name="Putnam N.H."/>
            <person name="Stanke M."/>
            <person name="Adamska M."/>
            <person name="Darling A."/>
            <person name="Degnan S.M."/>
            <person name="Oakley T.H."/>
            <person name="Plachetzki D.C."/>
            <person name="Zhai Y."/>
            <person name="Adamski M."/>
            <person name="Calcino A."/>
            <person name="Cummins S.F."/>
            <person name="Goodstein D.M."/>
            <person name="Harris C."/>
            <person name="Jackson D.J."/>
            <person name="Leys S.P."/>
            <person name="Shu S."/>
            <person name="Woodcroft B.J."/>
            <person name="Vervoort M."/>
            <person name="Kosik K.S."/>
            <person name="Manning G."/>
            <person name="Degnan B.M."/>
            <person name="Rokhsar D.S."/>
        </authorList>
    </citation>
    <scope>NUCLEOTIDE SEQUENCE [LARGE SCALE GENOMIC DNA]</scope>
</reference>
<dbReference type="KEGG" id="aqu:100640009"/>
<dbReference type="PANTHER" id="PTHR33327">
    <property type="entry name" value="ENDONUCLEASE"/>
    <property type="match status" value="1"/>
</dbReference>
<keyword evidence="3" id="KW-1185">Reference proteome</keyword>
<protein>
    <recommendedName>
        <fullName evidence="1">DUF7041 domain-containing protein</fullName>
    </recommendedName>
</protein>
<dbReference type="EnsemblMetazoa" id="XM_011409291.1">
    <property type="protein sequence ID" value="XP_011407593.1"/>
    <property type="gene ID" value="LOC100640009"/>
</dbReference>
<feature type="domain" description="DUF7041" evidence="1">
    <location>
        <begin position="43"/>
        <end position="87"/>
    </location>
</feature>
<dbReference type="RefSeq" id="XP_011407593.1">
    <property type="nucleotide sequence ID" value="XM_011409291.1"/>
</dbReference>